<accession>A0A2R6XX39</accession>
<keyword evidence="2" id="KW-1185">Reference proteome</keyword>
<sequence length="141" mass="16005">MIVHLALESRMMRSVQRRLPGPLRHSSDLLLNLGGYSIRVFSQTSTDSGADSIQTTLTYKMEPNWQTCSFDIVNRTIQIDRNGSNCGETNCAEWEAPNEQQQQRMRILFLTFDGPKNSNLEPVAIYRSLAECPSNLLFAHL</sequence>
<dbReference type="Proteomes" id="UP000244005">
    <property type="component" value="Unassembled WGS sequence"/>
</dbReference>
<evidence type="ECO:0000313" key="2">
    <source>
        <dbReference type="Proteomes" id="UP000244005"/>
    </source>
</evidence>
<dbReference type="EMBL" id="KZ772673">
    <property type="protein sequence ID" value="PTQ50667.1"/>
    <property type="molecule type" value="Genomic_DNA"/>
</dbReference>
<organism evidence="1 2">
    <name type="scientific">Marchantia polymorpha</name>
    <name type="common">Common liverwort</name>
    <name type="synonym">Marchantia aquatica</name>
    <dbReference type="NCBI Taxonomy" id="3197"/>
    <lineage>
        <taxon>Eukaryota</taxon>
        <taxon>Viridiplantae</taxon>
        <taxon>Streptophyta</taxon>
        <taxon>Embryophyta</taxon>
        <taxon>Marchantiophyta</taxon>
        <taxon>Marchantiopsida</taxon>
        <taxon>Marchantiidae</taxon>
        <taxon>Marchantiales</taxon>
        <taxon>Marchantiaceae</taxon>
        <taxon>Marchantia</taxon>
    </lineage>
</organism>
<evidence type="ECO:0000313" key="1">
    <source>
        <dbReference type="EMBL" id="PTQ50667.1"/>
    </source>
</evidence>
<name>A0A2R6XX39_MARPO</name>
<gene>
    <name evidence="1" type="ORF">MARPO_0001s0554</name>
</gene>
<proteinExistence type="predicted"/>
<dbReference type="AlphaFoldDB" id="A0A2R6XX39"/>
<protein>
    <submittedName>
        <fullName evidence="1">Uncharacterized protein</fullName>
    </submittedName>
</protein>
<reference evidence="2" key="1">
    <citation type="journal article" date="2017" name="Cell">
        <title>Insights into land plant evolution garnered from the Marchantia polymorpha genome.</title>
        <authorList>
            <person name="Bowman J.L."/>
            <person name="Kohchi T."/>
            <person name="Yamato K.T."/>
            <person name="Jenkins J."/>
            <person name="Shu S."/>
            <person name="Ishizaki K."/>
            <person name="Yamaoka S."/>
            <person name="Nishihama R."/>
            <person name="Nakamura Y."/>
            <person name="Berger F."/>
            <person name="Adam C."/>
            <person name="Aki S.S."/>
            <person name="Althoff F."/>
            <person name="Araki T."/>
            <person name="Arteaga-Vazquez M.A."/>
            <person name="Balasubrmanian S."/>
            <person name="Barry K."/>
            <person name="Bauer D."/>
            <person name="Boehm C.R."/>
            <person name="Briginshaw L."/>
            <person name="Caballero-Perez J."/>
            <person name="Catarino B."/>
            <person name="Chen F."/>
            <person name="Chiyoda S."/>
            <person name="Chovatia M."/>
            <person name="Davies K.M."/>
            <person name="Delmans M."/>
            <person name="Demura T."/>
            <person name="Dierschke T."/>
            <person name="Dolan L."/>
            <person name="Dorantes-Acosta A.E."/>
            <person name="Eklund D.M."/>
            <person name="Florent S.N."/>
            <person name="Flores-Sandoval E."/>
            <person name="Fujiyama A."/>
            <person name="Fukuzawa H."/>
            <person name="Galik B."/>
            <person name="Grimanelli D."/>
            <person name="Grimwood J."/>
            <person name="Grossniklaus U."/>
            <person name="Hamada T."/>
            <person name="Haseloff J."/>
            <person name="Hetherington A.J."/>
            <person name="Higo A."/>
            <person name="Hirakawa Y."/>
            <person name="Hundley H.N."/>
            <person name="Ikeda Y."/>
            <person name="Inoue K."/>
            <person name="Inoue S.I."/>
            <person name="Ishida S."/>
            <person name="Jia Q."/>
            <person name="Kakita M."/>
            <person name="Kanazawa T."/>
            <person name="Kawai Y."/>
            <person name="Kawashima T."/>
            <person name="Kennedy M."/>
            <person name="Kinose K."/>
            <person name="Kinoshita T."/>
            <person name="Kohara Y."/>
            <person name="Koide E."/>
            <person name="Komatsu K."/>
            <person name="Kopischke S."/>
            <person name="Kubo M."/>
            <person name="Kyozuka J."/>
            <person name="Lagercrantz U."/>
            <person name="Lin S.S."/>
            <person name="Lindquist E."/>
            <person name="Lipzen A.M."/>
            <person name="Lu C.W."/>
            <person name="De Luna E."/>
            <person name="Martienssen R.A."/>
            <person name="Minamino N."/>
            <person name="Mizutani M."/>
            <person name="Mizutani M."/>
            <person name="Mochizuki N."/>
            <person name="Monte I."/>
            <person name="Mosher R."/>
            <person name="Nagasaki H."/>
            <person name="Nakagami H."/>
            <person name="Naramoto S."/>
            <person name="Nishitani K."/>
            <person name="Ohtani M."/>
            <person name="Okamoto T."/>
            <person name="Okumura M."/>
            <person name="Phillips J."/>
            <person name="Pollak B."/>
            <person name="Reinders A."/>
            <person name="Rovekamp M."/>
            <person name="Sano R."/>
            <person name="Sawa S."/>
            <person name="Schmid M.W."/>
            <person name="Shirakawa M."/>
            <person name="Solano R."/>
            <person name="Spunde A."/>
            <person name="Suetsugu N."/>
            <person name="Sugano S."/>
            <person name="Sugiyama A."/>
            <person name="Sun R."/>
            <person name="Suzuki Y."/>
            <person name="Takenaka M."/>
            <person name="Takezawa D."/>
            <person name="Tomogane H."/>
            <person name="Tsuzuki M."/>
            <person name="Ueda T."/>
            <person name="Umeda M."/>
            <person name="Ward J.M."/>
            <person name="Watanabe Y."/>
            <person name="Yazaki K."/>
            <person name="Yokoyama R."/>
            <person name="Yoshitake Y."/>
            <person name="Yotsui I."/>
            <person name="Zachgo S."/>
            <person name="Schmutz J."/>
        </authorList>
    </citation>
    <scope>NUCLEOTIDE SEQUENCE [LARGE SCALE GENOMIC DNA]</scope>
    <source>
        <strain evidence="2">Tak-1</strain>
    </source>
</reference>